<gene>
    <name evidence="6" type="ORF">H8696_06850</name>
</gene>
<comment type="caution">
    <text evidence="6">The sequence shown here is derived from an EMBL/GenBank/DDBJ whole genome shotgun (WGS) entry which is preliminary data.</text>
</comment>
<keyword evidence="4" id="KW-0732">Signal</keyword>
<dbReference type="AlphaFoldDB" id="A0A926D5D9"/>
<feature type="domain" description="Peptidase S9 prolyl oligopeptidase catalytic" evidence="5">
    <location>
        <begin position="446"/>
        <end position="655"/>
    </location>
</feature>
<dbReference type="FunFam" id="3.40.50.1820:FF:000028">
    <property type="entry name" value="S9 family peptidase"/>
    <property type="match status" value="1"/>
</dbReference>
<keyword evidence="2" id="KW-0645">Protease</keyword>
<dbReference type="PANTHER" id="PTHR42776:SF27">
    <property type="entry name" value="DIPEPTIDYL PEPTIDASE FAMILY MEMBER 6"/>
    <property type="match status" value="1"/>
</dbReference>
<feature type="chain" id="PRO_5037251676" evidence="4">
    <location>
        <begin position="28"/>
        <end position="656"/>
    </location>
</feature>
<proteinExistence type="inferred from homology"/>
<sequence length="656" mass="73489">MEPIRLNEFLNYRFISALALAPGGAHAAFAVSQSNDQNGYDSNLWLLSLKEERAFQFTASGKEKSFIWEDRETLLFPSGRKDEPHGTVFFRQRIGGGEATEAFRLPVKVSAFQGIGKGRYLITAPFRQNLPDPLDFEGEERNAVYKAMEAEEDYEVLDELPFWGNGKGFTNKRRSRLYLYDETMDKLSAISPPLMNVEGITVAEDLTRALYFGCEFDSVCDQTAAVHELNLENLSDRVLLPSGRLHVDGAFYLGGAITLLATDQKRYGTSENTALYRLQPENGGCALILDPDMSFGNSVGTDSRLWGGISAKASCDALYTIVTEQNASRLYVFRGGALLPLTASKGAVDSFDVEGDRILFVGMRGMGLEEIYALDARTGEEKRLTDINDALRGRYVGEPEKLSFTNSDGLSIDGWVIRPKGYDPSQTYPAILDIHGGPKTVYGEVFVHEMQHWASEGYFVLFCNPRGSDGRGNAFADLRGKYGSIDYRDILEFTDQALQRYPAIDPARLGVAGGSYGGFMVNWIIGHTERFAAAASQRSIANWMSKTLTTDIGYYHNMDQMAATPWNGADRMWDFSPLKYADRVKTPTLFIHSNEDYRCWMAEGLQMFTALKLHGVPARLCLFKGENHELSRSGKPQHRVRRLQEMTEWFNHYLKA</sequence>
<name>A0A926D5D9_9FIRM</name>
<dbReference type="SUPFAM" id="SSF69304">
    <property type="entry name" value="Tricorn protease N-terminal domain"/>
    <property type="match status" value="1"/>
</dbReference>
<dbReference type="RefSeq" id="WP_249316188.1">
    <property type="nucleotide sequence ID" value="NZ_JACRSR010000002.1"/>
</dbReference>
<evidence type="ECO:0000313" key="7">
    <source>
        <dbReference type="Proteomes" id="UP000623172"/>
    </source>
</evidence>
<feature type="signal peptide" evidence="4">
    <location>
        <begin position="1"/>
        <end position="27"/>
    </location>
</feature>
<dbReference type="InterPro" id="IPR001375">
    <property type="entry name" value="Peptidase_S9_cat"/>
</dbReference>
<evidence type="ECO:0000313" key="6">
    <source>
        <dbReference type="EMBL" id="MBC8531566.1"/>
    </source>
</evidence>
<reference evidence="6" key="1">
    <citation type="submission" date="2020-08" db="EMBL/GenBank/DDBJ databases">
        <title>Genome public.</title>
        <authorList>
            <person name="Liu C."/>
            <person name="Sun Q."/>
        </authorList>
    </citation>
    <scope>NUCLEOTIDE SEQUENCE</scope>
    <source>
        <strain evidence="6">NSJ-53</strain>
    </source>
</reference>
<keyword evidence="3" id="KW-0378">Hydrolase</keyword>
<evidence type="ECO:0000256" key="2">
    <source>
        <dbReference type="ARBA" id="ARBA00022670"/>
    </source>
</evidence>
<dbReference type="EMBL" id="JACRSR010000002">
    <property type="protein sequence ID" value="MBC8531566.1"/>
    <property type="molecule type" value="Genomic_DNA"/>
</dbReference>
<dbReference type="GO" id="GO:0004252">
    <property type="term" value="F:serine-type endopeptidase activity"/>
    <property type="evidence" value="ECO:0007669"/>
    <property type="project" value="TreeGrafter"/>
</dbReference>
<dbReference type="PANTHER" id="PTHR42776">
    <property type="entry name" value="SERINE PEPTIDASE S9 FAMILY MEMBER"/>
    <property type="match status" value="1"/>
</dbReference>
<protein>
    <submittedName>
        <fullName evidence="6">S9 family peptidase</fullName>
    </submittedName>
</protein>
<organism evidence="6 7">
    <name type="scientific">Gehongia tenuis</name>
    <dbReference type="NCBI Taxonomy" id="2763655"/>
    <lineage>
        <taxon>Bacteria</taxon>
        <taxon>Bacillati</taxon>
        <taxon>Bacillota</taxon>
        <taxon>Clostridia</taxon>
        <taxon>Christensenellales</taxon>
        <taxon>Christensenellaceae</taxon>
        <taxon>Gehongia</taxon>
    </lineage>
</organism>
<dbReference type="SUPFAM" id="SSF53474">
    <property type="entry name" value="alpha/beta-Hydrolases"/>
    <property type="match status" value="1"/>
</dbReference>
<evidence type="ECO:0000256" key="3">
    <source>
        <dbReference type="ARBA" id="ARBA00022801"/>
    </source>
</evidence>
<evidence type="ECO:0000256" key="4">
    <source>
        <dbReference type="SAM" id="SignalP"/>
    </source>
</evidence>
<dbReference type="GO" id="GO:0006508">
    <property type="term" value="P:proteolysis"/>
    <property type="evidence" value="ECO:0007669"/>
    <property type="project" value="UniProtKB-KW"/>
</dbReference>
<dbReference type="Pfam" id="PF00326">
    <property type="entry name" value="Peptidase_S9"/>
    <property type="match status" value="1"/>
</dbReference>
<evidence type="ECO:0000256" key="1">
    <source>
        <dbReference type="ARBA" id="ARBA00010040"/>
    </source>
</evidence>
<accession>A0A926D5D9</accession>
<evidence type="ECO:0000259" key="5">
    <source>
        <dbReference type="Pfam" id="PF00326"/>
    </source>
</evidence>
<keyword evidence="7" id="KW-1185">Reference proteome</keyword>
<comment type="similarity">
    <text evidence="1">Belongs to the peptidase S9C family.</text>
</comment>
<dbReference type="InterPro" id="IPR029058">
    <property type="entry name" value="AB_hydrolase_fold"/>
</dbReference>
<dbReference type="Gene3D" id="3.40.50.1820">
    <property type="entry name" value="alpha/beta hydrolase"/>
    <property type="match status" value="1"/>
</dbReference>
<dbReference type="Proteomes" id="UP000623172">
    <property type="component" value="Unassembled WGS sequence"/>
</dbReference>